<evidence type="ECO:0000313" key="2">
    <source>
        <dbReference type="Proteomes" id="UP000199664"/>
    </source>
</evidence>
<keyword evidence="2" id="KW-1185">Reference proteome</keyword>
<dbReference type="RefSeq" id="WP_091829182.1">
    <property type="nucleotide sequence ID" value="NZ_FOAN01000001.1"/>
</dbReference>
<dbReference type="Proteomes" id="UP000199664">
    <property type="component" value="Unassembled WGS sequence"/>
</dbReference>
<dbReference type="EMBL" id="FOAN01000001">
    <property type="protein sequence ID" value="SEK37415.1"/>
    <property type="molecule type" value="Genomic_DNA"/>
</dbReference>
<organism evidence="1 2">
    <name type="scientific">Bosea lupini</name>
    <dbReference type="NCBI Taxonomy" id="1036779"/>
    <lineage>
        <taxon>Bacteria</taxon>
        <taxon>Pseudomonadati</taxon>
        <taxon>Pseudomonadota</taxon>
        <taxon>Alphaproteobacteria</taxon>
        <taxon>Hyphomicrobiales</taxon>
        <taxon>Boseaceae</taxon>
        <taxon>Bosea</taxon>
    </lineage>
</organism>
<protein>
    <submittedName>
        <fullName evidence="1">Uncharacterized protein</fullName>
    </submittedName>
</protein>
<gene>
    <name evidence="1" type="ORF">SAMN04515666_101354</name>
</gene>
<dbReference type="AlphaFoldDB" id="A0A1H7GNI8"/>
<sequence length="191" mass="19083">MEIVGGLFTAAASAGSAVASGVSSLGGFLAGSGVLTGLQGVTGLLSIAAKNRASQEQKQANFDKAAEAEIDAQAEGVAGQARAVQLRKGLIDAMAERDVAAASGGLDLGFGSPVQAREDASNDAERALSLDALETSGRQQRLRTRSASYIRAGRAARAGGLLESLATGLGTLTDIGARGVVPGARTSVRTT</sequence>
<dbReference type="STRING" id="1036779.SAMN04515666_101354"/>
<proteinExistence type="predicted"/>
<accession>A0A1H7GNI8</accession>
<reference evidence="2" key="1">
    <citation type="submission" date="2016-10" db="EMBL/GenBank/DDBJ databases">
        <authorList>
            <person name="Varghese N."/>
            <person name="Submissions S."/>
        </authorList>
    </citation>
    <scope>NUCLEOTIDE SEQUENCE [LARGE SCALE GENOMIC DNA]</scope>
    <source>
        <strain evidence="2">LMG 26383,CCUG 61248,R- 45681</strain>
    </source>
</reference>
<evidence type="ECO:0000313" key="1">
    <source>
        <dbReference type="EMBL" id="SEK37415.1"/>
    </source>
</evidence>
<name>A0A1H7GNI8_9HYPH</name>